<organism evidence="2 3">
    <name type="scientific">Stieleria bergensis</name>
    <dbReference type="NCBI Taxonomy" id="2528025"/>
    <lineage>
        <taxon>Bacteria</taxon>
        <taxon>Pseudomonadati</taxon>
        <taxon>Planctomycetota</taxon>
        <taxon>Planctomycetia</taxon>
        <taxon>Pirellulales</taxon>
        <taxon>Pirellulaceae</taxon>
        <taxon>Stieleria</taxon>
    </lineage>
</organism>
<accession>A0A517ST43</accession>
<dbReference type="RefSeq" id="WP_419188274.1">
    <property type="nucleotide sequence ID" value="NZ_CP036272.1"/>
</dbReference>
<dbReference type="InterPro" id="IPR043739">
    <property type="entry name" value="DUF5684"/>
</dbReference>
<proteinExistence type="predicted"/>
<protein>
    <recommendedName>
        <fullName evidence="4">Signal peptidase I</fullName>
    </recommendedName>
</protein>
<gene>
    <name evidence="2" type="ORF">SV7mr_18030</name>
</gene>
<reference evidence="2 3" key="1">
    <citation type="submission" date="2019-02" db="EMBL/GenBank/DDBJ databases">
        <title>Deep-cultivation of Planctomycetes and their phenomic and genomic characterization uncovers novel biology.</title>
        <authorList>
            <person name="Wiegand S."/>
            <person name="Jogler M."/>
            <person name="Boedeker C."/>
            <person name="Pinto D."/>
            <person name="Vollmers J."/>
            <person name="Rivas-Marin E."/>
            <person name="Kohn T."/>
            <person name="Peeters S.H."/>
            <person name="Heuer A."/>
            <person name="Rast P."/>
            <person name="Oberbeckmann S."/>
            <person name="Bunk B."/>
            <person name="Jeske O."/>
            <person name="Meyerdierks A."/>
            <person name="Storesund J.E."/>
            <person name="Kallscheuer N."/>
            <person name="Luecker S."/>
            <person name="Lage O.M."/>
            <person name="Pohl T."/>
            <person name="Merkel B.J."/>
            <person name="Hornburger P."/>
            <person name="Mueller R.-W."/>
            <person name="Bruemmer F."/>
            <person name="Labrenz M."/>
            <person name="Spormann A.M."/>
            <person name="Op den Camp H."/>
            <person name="Overmann J."/>
            <person name="Amann R."/>
            <person name="Jetten M.S.M."/>
            <person name="Mascher T."/>
            <person name="Medema M.H."/>
            <person name="Devos D.P."/>
            <person name="Kaster A.-K."/>
            <person name="Ovreas L."/>
            <person name="Rohde M."/>
            <person name="Galperin M.Y."/>
            <person name="Jogler C."/>
        </authorList>
    </citation>
    <scope>NUCLEOTIDE SEQUENCE [LARGE SCALE GENOMIC DNA]</scope>
    <source>
        <strain evidence="2 3">SV_7m_r</strain>
    </source>
</reference>
<dbReference type="AlphaFoldDB" id="A0A517ST43"/>
<feature type="transmembrane region" description="Helical" evidence="1">
    <location>
        <begin position="111"/>
        <end position="133"/>
    </location>
</feature>
<dbReference type="EMBL" id="CP036272">
    <property type="protein sequence ID" value="QDT59296.1"/>
    <property type="molecule type" value="Genomic_DNA"/>
</dbReference>
<dbReference type="Pfam" id="PF18936">
    <property type="entry name" value="DUF5684"/>
    <property type="match status" value="1"/>
</dbReference>
<evidence type="ECO:0000256" key="1">
    <source>
        <dbReference type="SAM" id="Phobius"/>
    </source>
</evidence>
<feature type="transmembrane region" description="Helical" evidence="1">
    <location>
        <begin position="20"/>
        <end position="50"/>
    </location>
</feature>
<feature type="transmembrane region" description="Helical" evidence="1">
    <location>
        <begin position="57"/>
        <end position="73"/>
    </location>
</feature>
<name>A0A517ST43_9BACT</name>
<keyword evidence="1" id="KW-0472">Membrane</keyword>
<keyword evidence="1" id="KW-1133">Transmembrane helix</keyword>
<dbReference type="Proteomes" id="UP000315003">
    <property type="component" value="Chromosome"/>
</dbReference>
<evidence type="ECO:0008006" key="4">
    <source>
        <dbReference type="Google" id="ProtNLM"/>
    </source>
</evidence>
<evidence type="ECO:0000313" key="2">
    <source>
        <dbReference type="EMBL" id="QDT59296.1"/>
    </source>
</evidence>
<keyword evidence="3" id="KW-1185">Reference proteome</keyword>
<feature type="transmembrane region" description="Helical" evidence="1">
    <location>
        <begin position="79"/>
        <end position="99"/>
    </location>
</feature>
<evidence type="ECO:0000313" key="3">
    <source>
        <dbReference type="Proteomes" id="UP000315003"/>
    </source>
</evidence>
<keyword evidence="1" id="KW-0812">Transmembrane</keyword>
<sequence>MNQNVDLSAEFAQNAELQTVAAAGGAIFMVFMLAALALSVVMIAGMWALFTKAGKPGWMAIIPILNAWVLVEISGRSALWFVLMFIPLVNLVAILLIWMDVAKSFGKGPEYGIGLLLLPYVFVPVLGFGSAQYTPQASPGLV</sequence>